<feature type="region of interest" description="Disordered" evidence="1">
    <location>
        <begin position="1"/>
        <end position="30"/>
    </location>
</feature>
<protein>
    <submittedName>
        <fullName evidence="2">Uncharacterized protein</fullName>
    </submittedName>
</protein>
<comment type="caution">
    <text evidence="2">The sequence shown here is derived from an EMBL/GenBank/DDBJ whole genome shotgun (WGS) entry which is preliminary data.</text>
</comment>
<dbReference type="EMBL" id="CAMPGE010011230">
    <property type="protein sequence ID" value="CAI2370067.1"/>
    <property type="molecule type" value="Genomic_DNA"/>
</dbReference>
<feature type="compositionally biased region" description="Basic and acidic residues" evidence="1">
    <location>
        <begin position="13"/>
        <end position="30"/>
    </location>
</feature>
<feature type="compositionally biased region" description="Polar residues" evidence="1">
    <location>
        <begin position="1"/>
        <end position="12"/>
    </location>
</feature>
<organism evidence="2 3">
    <name type="scientific">Euplotes crassus</name>
    <dbReference type="NCBI Taxonomy" id="5936"/>
    <lineage>
        <taxon>Eukaryota</taxon>
        <taxon>Sar</taxon>
        <taxon>Alveolata</taxon>
        <taxon>Ciliophora</taxon>
        <taxon>Intramacronucleata</taxon>
        <taxon>Spirotrichea</taxon>
        <taxon>Hypotrichia</taxon>
        <taxon>Euplotida</taxon>
        <taxon>Euplotidae</taxon>
        <taxon>Moneuplotes</taxon>
    </lineage>
</organism>
<reference evidence="2" key="1">
    <citation type="submission" date="2023-07" db="EMBL/GenBank/DDBJ databases">
        <authorList>
            <consortium name="AG Swart"/>
            <person name="Singh M."/>
            <person name="Singh A."/>
            <person name="Seah K."/>
            <person name="Emmerich C."/>
        </authorList>
    </citation>
    <scope>NUCLEOTIDE SEQUENCE</scope>
    <source>
        <strain evidence="2">DP1</strain>
    </source>
</reference>
<proteinExistence type="predicted"/>
<name>A0AAD1UJV2_EUPCR</name>
<dbReference type="Proteomes" id="UP001295684">
    <property type="component" value="Unassembled WGS sequence"/>
</dbReference>
<feature type="region of interest" description="Disordered" evidence="1">
    <location>
        <begin position="191"/>
        <end position="211"/>
    </location>
</feature>
<feature type="compositionally biased region" description="Basic and acidic residues" evidence="1">
    <location>
        <begin position="191"/>
        <end position="203"/>
    </location>
</feature>
<keyword evidence="3" id="KW-1185">Reference proteome</keyword>
<evidence type="ECO:0000313" key="3">
    <source>
        <dbReference type="Proteomes" id="UP001295684"/>
    </source>
</evidence>
<dbReference type="AlphaFoldDB" id="A0AAD1UJV2"/>
<evidence type="ECO:0000256" key="1">
    <source>
        <dbReference type="SAM" id="MobiDB-lite"/>
    </source>
</evidence>
<accession>A0AAD1UJV2</accession>
<evidence type="ECO:0000313" key="2">
    <source>
        <dbReference type="EMBL" id="CAI2370067.1"/>
    </source>
</evidence>
<sequence>MSQVQGRNTSSLGKDELQKSSKGMTKKDPKTMLIAKLKNVNYKLRQHLKDLNNKLEVAIDKSQTIKKQKLPVAKDNTEEEIEKVKQRIERSKKEIQRLQNILSQEHAEDESDQLTQSLKRTAELKKLHHDLEVELNDFKEENKVQKSSVNDSELKILNEKIKKKKELLAVEKELMDKRKEKIEVFEKENQKLKQQAEKGKPDTPVKPSPSEIEKVKNEIAAVEKQLKITMKKNRTDLRNREKEEYAKNSEMKEIADQLDEVNKLYRINLHKFSENERKIKYGINDRSLTSSQFNKALQSKISGNRITKSQIRSSNYGRFKKSTSRRRDLSSVNKRGQLAKAYGNNVNSSYINSSMETSSSRAYGLTNQLSKDNVNMSNFAKDNIKIKSSINDSSSKLDQTGLRELKGLKNEQKKQIETSVHL</sequence>
<gene>
    <name evidence="2" type="ORF">ECRASSUSDP1_LOCUS11375</name>
</gene>